<evidence type="ECO:0000313" key="2">
    <source>
        <dbReference type="Proteomes" id="UP001175000"/>
    </source>
</evidence>
<reference evidence="1" key="1">
    <citation type="submission" date="2023-06" db="EMBL/GenBank/DDBJ databases">
        <title>Genome-scale phylogeny and comparative genomics of the fungal order Sordariales.</title>
        <authorList>
            <consortium name="Lawrence Berkeley National Laboratory"/>
            <person name="Hensen N."/>
            <person name="Bonometti L."/>
            <person name="Westerberg I."/>
            <person name="Brannstrom I.O."/>
            <person name="Guillou S."/>
            <person name="Cros-Aarteil S."/>
            <person name="Calhoun S."/>
            <person name="Haridas S."/>
            <person name="Kuo A."/>
            <person name="Mondo S."/>
            <person name="Pangilinan J."/>
            <person name="Riley R."/>
            <person name="Labutti K."/>
            <person name="Andreopoulos B."/>
            <person name="Lipzen A."/>
            <person name="Chen C."/>
            <person name="Yanf M."/>
            <person name="Daum C."/>
            <person name="Ng V."/>
            <person name="Clum A."/>
            <person name="Steindorff A."/>
            <person name="Ohm R."/>
            <person name="Martin F."/>
            <person name="Silar P."/>
            <person name="Natvig D."/>
            <person name="Lalanne C."/>
            <person name="Gautier V."/>
            <person name="Ament-Velasquez S.L."/>
            <person name="Kruys A."/>
            <person name="Hutchinson M.I."/>
            <person name="Powell A.J."/>
            <person name="Barry K."/>
            <person name="Miller A.N."/>
            <person name="Grigoriev I.V."/>
            <person name="Debuchy R."/>
            <person name="Gladieux P."/>
            <person name="Thoren M.H."/>
            <person name="Johannesson H."/>
        </authorList>
    </citation>
    <scope>NUCLEOTIDE SEQUENCE</scope>
    <source>
        <strain evidence="1">CBS 606.72</strain>
    </source>
</reference>
<organism evidence="1 2">
    <name type="scientific">Immersiella caudata</name>
    <dbReference type="NCBI Taxonomy" id="314043"/>
    <lineage>
        <taxon>Eukaryota</taxon>
        <taxon>Fungi</taxon>
        <taxon>Dikarya</taxon>
        <taxon>Ascomycota</taxon>
        <taxon>Pezizomycotina</taxon>
        <taxon>Sordariomycetes</taxon>
        <taxon>Sordariomycetidae</taxon>
        <taxon>Sordariales</taxon>
        <taxon>Lasiosphaeriaceae</taxon>
        <taxon>Immersiella</taxon>
    </lineage>
</organism>
<sequence>MIGPTGYPLHSVFSHKGFLAFFISFCCSFPAQPGQYGTMTPFLLYHHPPPQPPSRNPLPLPPLLPPPHLLRRHQHFTISTSNLFSVSNSTTVCLSKPNGLVIKAFRGRHRPK</sequence>
<dbReference type="AlphaFoldDB" id="A0AA39WWW6"/>
<gene>
    <name evidence="1" type="ORF">B0T14DRAFT_163272</name>
</gene>
<evidence type="ECO:0000313" key="1">
    <source>
        <dbReference type="EMBL" id="KAK0623071.1"/>
    </source>
</evidence>
<protein>
    <submittedName>
        <fullName evidence="1">Uncharacterized protein</fullName>
    </submittedName>
</protein>
<keyword evidence="2" id="KW-1185">Reference proteome</keyword>
<accession>A0AA39WWW6</accession>
<name>A0AA39WWW6_9PEZI</name>
<dbReference type="Proteomes" id="UP001175000">
    <property type="component" value="Unassembled WGS sequence"/>
</dbReference>
<proteinExistence type="predicted"/>
<dbReference type="EMBL" id="JAULSU010000003">
    <property type="protein sequence ID" value="KAK0623071.1"/>
    <property type="molecule type" value="Genomic_DNA"/>
</dbReference>
<comment type="caution">
    <text evidence="1">The sequence shown here is derived from an EMBL/GenBank/DDBJ whole genome shotgun (WGS) entry which is preliminary data.</text>
</comment>